<feature type="domain" description="Solute-binding protein family 3/N-terminal" evidence="2">
    <location>
        <begin position="23"/>
        <end position="240"/>
    </location>
</feature>
<evidence type="ECO:0000259" key="2">
    <source>
        <dbReference type="SMART" id="SM00062"/>
    </source>
</evidence>
<dbReference type="SUPFAM" id="SSF53850">
    <property type="entry name" value="Periplasmic binding protein-like II"/>
    <property type="match status" value="1"/>
</dbReference>
<dbReference type="Proteomes" id="UP000183685">
    <property type="component" value="Unassembled WGS sequence"/>
</dbReference>
<evidence type="ECO:0000313" key="3">
    <source>
        <dbReference type="EMBL" id="SDE24479.1"/>
    </source>
</evidence>
<gene>
    <name evidence="3" type="ORF">SAMN04488071_2448</name>
</gene>
<dbReference type="STRING" id="637679.GCA_001550055_03613"/>
<dbReference type="AlphaFoldDB" id="A0A1G7BBN7"/>
<proteinExistence type="predicted"/>
<dbReference type="PANTHER" id="PTHR35936">
    <property type="entry name" value="MEMBRANE-BOUND LYTIC MUREIN TRANSGLYCOSYLASE F"/>
    <property type="match status" value="1"/>
</dbReference>
<protein>
    <submittedName>
        <fullName evidence="3">ABC-type amino acid transport substrate-binding protein</fullName>
    </submittedName>
</protein>
<name>A0A1G7BBN7_9PROT</name>
<keyword evidence="4" id="KW-1185">Reference proteome</keyword>
<accession>A0A1G7BBN7</accession>
<evidence type="ECO:0000256" key="1">
    <source>
        <dbReference type="ARBA" id="ARBA00022729"/>
    </source>
</evidence>
<dbReference type="SMART" id="SM00062">
    <property type="entry name" value="PBPb"/>
    <property type="match status" value="1"/>
</dbReference>
<organism evidence="3 4">
    <name type="scientific">Kordiimonas lacus</name>
    <dbReference type="NCBI Taxonomy" id="637679"/>
    <lineage>
        <taxon>Bacteria</taxon>
        <taxon>Pseudomonadati</taxon>
        <taxon>Pseudomonadota</taxon>
        <taxon>Alphaproteobacteria</taxon>
        <taxon>Kordiimonadales</taxon>
        <taxon>Kordiimonadaceae</taxon>
        <taxon>Kordiimonas</taxon>
    </lineage>
</organism>
<dbReference type="PANTHER" id="PTHR35936:SF17">
    <property type="entry name" value="ARGININE-BINDING EXTRACELLULAR PROTEIN ARTP"/>
    <property type="match status" value="1"/>
</dbReference>
<dbReference type="Gene3D" id="3.40.190.10">
    <property type="entry name" value="Periplasmic binding protein-like II"/>
    <property type="match status" value="2"/>
</dbReference>
<reference evidence="3 4" key="1">
    <citation type="submission" date="2016-10" db="EMBL/GenBank/DDBJ databases">
        <authorList>
            <person name="de Groot N.N."/>
        </authorList>
    </citation>
    <scope>NUCLEOTIDE SEQUENCE [LARGE SCALE GENOMIC DNA]</scope>
    <source>
        <strain evidence="3 4">CGMCC 1.9109</strain>
    </source>
</reference>
<dbReference type="Pfam" id="PF00497">
    <property type="entry name" value="SBP_bac_3"/>
    <property type="match status" value="1"/>
</dbReference>
<dbReference type="InterPro" id="IPR001638">
    <property type="entry name" value="Solute-binding_3/MltF_N"/>
</dbReference>
<keyword evidence="1" id="KW-0732">Signal</keyword>
<dbReference type="EMBL" id="FNAK01000005">
    <property type="protein sequence ID" value="SDE24479.1"/>
    <property type="molecule type" value="Genomic_DNA"/>
</dbReference>
<evidence type="ECO:0000313" key="4">
    <source>
        <dbReference type="Proteomes" id="UP000183685"/>
    </source>
</evidence>
<sequence>MGGGPASADDQVSETPALVVAGFLKEGRFEKDGTGHYVDLVRALLAETQVSTQLVTMPVKRMLKQYEDGEVHCMVPVSFAAVKMNFPSTERAAIVESVPVDYITAHIVTKPGTPPVTDVAALKGKRLAAWVGVPLELFLPNLDAKVLRVESEESGIRLLMSGRVDAIWSWVPDAFILFDRMGYGTPSLAIDKPLFSSTAHVLCHRSAQSEALIKDIDAGILAMRADGRLKEIFGPYVRIVGVDVPVDIGQ</sequence>